<organism evidence="2">
    <name type="scientific">hydrothermal vent metagenome</name>
    <dbReference type="NCBI Taxonomy" id="652676"/>
    <lineage>
        <taxon>unclassified sequences</taxon>
        <taxon>metagenomes</taxon>
        <taxon>ecological metagenomes</taxon>
    </lineage>
</organism>
<dbReference type="PANTHER" id="PTHR45867">
    <property type="entry name" value="PURPLE ACID PHOSPHATASE"/>
    <property type="match status" value="1"/>
</dbReference>
<evidence type="ECO:0000313" key="2">
    <source>
        <dbReference type="EMBL" id="VAX30833.1"/>
    </source>
</evidence>
<dbReference type="InterPro" id="IPR029052">
    <property type="entry name" value="Metallo-depent_PP-like"/>
</dbReference>
<protein>
    <recommendedName>
        <fullName evidence="1">Calcineurin-like phosphoesterase domain-containing protein</fullName>
    </recommendedName>
</protein>
<accession>A0A3B1D229</accession>
<dbReference type="AlphaFoldDB" id="A0A3B1D229"/>
<name>A0A3B1D229_9ZZZZ</name>
<dbReference type="Pfam" id="PF00149">
    <property type="entry name" value="Metallophos"/>
    <property type="match status" value="1"/>
</dbReference>
<dbReference type="InterPro" id="IPR004843">
    <property type="entry name" value="Calcineurin-like_PHP"/>
</dbReference>
<dbReference type="SUPFAM" id="SSF56300">
    <property type="entry name" value="Metallo-dependent phosphatases"/>
    <property type="match status" value="1"/>
</dbReference>
<feature type="domain" description="Calcineurin-like phosphoesterase" evidence="1">
    <location>
        <begin position="38"/>
        <end position="234"/>
    </location>
</feature>
<dbReference type="EMBL" id="UOGG01000130">
    <property type="protein sequence ID" value="VAX30833.1"/>
    <property type="molecule type" value="Genomic_DNA"/>
</dbReference>
<dbReference type="GO" id="GO:0016787">
    <property type="term" value="F:hydrolase activity"/>
    <property type="evidence" value="ECO:0007669"/>
    <property type="project" value="InterPro"/>
</dbReference>
<dbReference type="Gene3D" id="3.60.21.10">
    <property type="match status" value="1"/>
</dbReference>
<sequence>MQRIVVYLIALLVFSGVVGLVVAQSPMESGPLLKESRLRIAVLGDTGIGKRAFHRGFMAVQGAILDHEPDVLLHLGDFIYQPKFKPEFCPDKYIREIEKTLVTPYPHRLFVPGDNDLPPKITKPKASGCWSRIDPLDTPFDKVTGSGAGPAPFEGTKIIGNSFFAVLNSYPWKDPTDWLAPRISDAKKQGLWVIVALHEPAITTAWYRDKRQTVLRQVNALEPDLVFSGNQHSYERFHPLGVPKEGEKLPVQKSESSKYKRGQGAIHIISGGGGATFKPFADQQGKKKRTAPDDVFNALAKRALMNHYLILDVSGKVLQGVTYRVCPGYDDRAGSGKSNPRWKPHKPMWDNITLECTGKPAGVAEFDRFEIIR</sequence>
<reference evidence="2" key="1">
    <citation type="submission" date="2018-06" db="EMBL/GenBank/DDBJ databases">
        <authorList>
            <person name="Zhirakovskaya E."/>
        </authorList>
    </citation>
    <scope>NUCLEOTIDE SEQUENCE</scope>
</reference>
<proteinExistence type="predicted"/>
<evidence type="ECO:0000259" key="1">
    <source>
        <dbReference type="Pfam" id="PF00149"/>
    </source>
</evidence>
<gene>
    <name evidence="2" type="ORF">MNBD_NITROSPINAE05-879</name>
</gene>